<evidence type="ECO:0000259" key="6">
    <source>
        <dbReference type="Pfam" id="PF01466"/>
    </source>
</evidence>
<comment type="similarity">
    <text evidence="3">Belongs to the SKP1 family.</text>
</comment>
<dbReference type="GO" id="GO:0009867">
    <property type="term" value="P:jasmonic acid mediated signaling pathway"/>
    <property type="evidence" value="ECO:0007669"/>
    <property type="project" value="UniProtKB-ARBA"/>
</dbReference>
<dbReference type="InterPro" id="IPR016897">
    <property type="entry name" value="SKP1"/>
</dbReference>
<evidence type="ECO:0000259" key="5">
    <source>
        <dbReference type="Pfam" id="PF00888"/>
    </source>
</evidence>
<dbReference type="SUPFAM" id="SSF81382">
    <property type="entry name" value="Skp1 dimerisation domain-like"/>
    <property type="match status" value="1"/>
</dbReference>
<accession>I3SL73</accession>
<sequence>MEDICKKTTKSFEEMWPVLQTAVDRLINQIEGVDDDSCFTYEDCMSYFTTVYRLCAARQLRVENCELLYAKYKKVFEEYINSTVLPSLQGKKVELMLTELLRRWSNYKIMTMWLSRFFHYLERHFIFRWQLPSLEETSFLSFYDLVHDKINKQVGDAILAMIDQEQAGEKIDRALVNNTLAMYSEIGDVLRIDNENHFIGRMIKEHAAFYNDEAPNWIASSSLRDITPKEEKLHDIQTPSSKKIRLVSSDGDVFEVDYGVALMSKTIEDVIKSNPAGGSDSIPVFMSSNILAKVIEYCKKHTEASNPNYKEDMSGVDIKDWDSKFVEVGHQTLLDLVLCADYLNIKSLLDLTCATVADMMRGKSPNEIRKMFSLEAN</sequence>
<dbReference type="Pfam" id="PF00888">
    <property type="entry name" value="Cullin"/>
    <property type="match status" value="1"/>
</dbReference>
<dbReference type="InterPro" id="IPR016073">
    <property type="entry name" value="Skp1_comp_POZ"/>
</dbReference>
<evidence type="ECO:0000259" key="7">
    <source>
        <dbReference type="Pfam" id="PF03931"/>
    </source>
</evidence>
<comment type="pathway">
    <text evidence="1">Protein modification; protein ubiquitination.</text>
</comment>
<dbReference type="GO" id="GO:0031625">
    <property type="term" value="F:ubiquitin protein ligase binding"/>
    <property type="evidence" value="ECO:0007669"/>
    <property type="project" value="InterPro"/>
</dbReference>
<dbReference type="CDD" id="cd18322">
    <property type="entry name" value="BTB_POZ_SKP1"/>
    <property type="match status" value="1"/>
</dbReference>
<dbReference type="InterPro" id="IPR016159">
    <property type="entry name" value="Cullin_repeat-like_dom_sf"/>
</dbReference>
<dbReference type="Gene3D" id="1.20.1310.10">
    <property type="entry name" value="Cullin Repeats"/>
    <property type="match status" value="2"/>
</dbReference>
<name>I3SL73_LOTJA</name>
<protein>
    <recommendedName>
        <fullName evidence="9">SKP1 component POZ domain-containing protein</fullName>
    </recommendedName>
</protein>
<evidence type="ECO:0000256" key="4">
    <source>
        <dbReference type="ARBA" id="ARBA00022786"/>
    </source>
</evidence>
<dbReference type="PANTHER" id="PTHR11165">
    <property type="entry name" value="SKP1"/>
    <property type="match status" value="1"/>
</dbReference>
<dbReference type="GO" id="GO:0006511">
    <property type="term" value="P:ubiquitin-dependent protein catabolic process"/>
    <property type="evidence" value="ECO:0007669"/>
    <property type="project" value="InterPro"/>
</dbReference>
<comment type="similarity">
    <text evidence="2">Belongs to the cullin family.</text>
</comment>
<dbReference type="Pfam" id="PF03931">
    <property type="entry name" value="Skp1_POZ"/>
    <property type="match status" value="1"/>
</dbReference>
<proteinExistence type="evidence at transcript level"/>
<dbReference type="InterPro" id="IPR001232">
    <property type="entry name" value="SKP1-like"/>
</dbReference>
<organism evidence="8">
    <name type="scientific">Lotus japonicus</name>
    <name type="common">Lotus corniculatus var. japonicus</name>
    <dbReference type="NCBI Taxonomy" id="34305"/>
    <lineage>
        <taxon>Eukaryota</taxon>
        <taxon>Viridiplantae</taxon>
        <taxon>Streptophyta</taxon>
        <taxon>Embryophyta</taxon>
        <taxon>Tracheophyta</taxon>
        <taxon>Spermatophyta</taxon>
        <taxon>Magnoliopsida</taxon>
        <taxon>eudicotyledons</taxon>
        <taxon>Gunneridae</taxon>
        <taxon>Pentapetalae</taxon>
        <taxon>rosids</taxon>
        <taxon>fabids</taxon>
        <taxon>Fabales</taxon>
        <taxon>Fabaceae</taxon>
        <taxon>Papilionoideae</taxon>
        <taxon>50 kb inversion clade</taxon>
        <taxon>NPAAA clade</taxon>
        <taxon>Hologalegina</taxon>
        <taxon>robinioid clade</taxon>
        <taxon>Loteae</taxon>
        <taxon>Lotus</taxon>
    </lineage>
</organism>
<feature type="domain" description="Cullin N-terminal" evidence="5">
    <location>
        <begin position="16"/>
        <end position="227"/>
    </location>
</feature>
<dbReference type="InterPro" id="IPR036296">
    <property type="entry name" value="SKP1-like_dim_sf"/>
</dbReference>
<dbReference type="InterPro" id="IPR011333">
    <property type="entry name" value="SKP1/BTB/POZ_sf"/>
</dbReference>
<feature type="domain" description="SKP1 component dimerisation" evidence="6">
    <location>
        <begin position="346"/>
        <end position="375"/>
    </location>
</feature>
<feature type="domain" description="SKP1 component POZ" evidence="7">
    <location>
        <begin position="242"/>
        <end position="302"/>
    </location>
</feature>
<dbReference type="Pfam" id="PF01466">
    <property type="entry name" value="Skp1"/>
    <property type="match status" value="1"/>
</dbReference>
<dbReference type="SUPFAM" id="SSF54695">
    <property type="entry name" value="POZ domain"/>
    <property type="match status" value="1"/>
</dbReference>
<evidence type="ECO:0000256" key="3">
    <source>
        <dbReference type="ARBA" id="ARBA00009993"/>
    </source>
</evidence>
<evidence type="ECO:0000313" key="8">
    <source>
        <dbReference type="EMBL" id="AFK41015.1"/>
    </source>
</evidence>
<dbReference type="Gene3D" id="3.30.710.10">
    <property type="entry name" value="Potassium Channel Kv1.1, Chain A"/>
    <property type="match status" value="1"/>
</dbReference>
<evidence type="ECO:0000256" key="1">
    <source>
        <dbReference type="ARBA" id="ARBA00004906"/>
    </source>
</evidence>
<dbReference type="EMBL" id="BT141221">
    <property type="protein sequence ID" value="AFK41015.1"/>
    <property type="molecule type" value="mRNA"/>
</dbReference>
<dbReference type="SUPFAM" id="SSF74788">
    <property type="entry name" value="Cullin repeat-like"/>
    <property type="match status" value="1"/>
</dbReference>
<evidence type="ECO:0000256" key="2">
    <source>
        <dbReference type="ARBA" id="ARBA00006019"/>
    </source>
</evidence>
<dbReference type="SMART" id="SM00512">
    <property type="entry name" value="Skp1"/>
    <property type="match status" value="1"/>
</dbReference>
<dbReference type="InterPro" id="IPR001373">
    <property type="entry name" value="Cullin_N"/>
</dbReference>
<reference evidence="8" key="1">
    <citation type="submission" date="2012-05" db="EMBL/GenBank/DDBJ databases">
        <authorList>
            <person name="Krishnakumar V."/>
            <person name="Cheung F."/>
            <person name="Xiao Y."/>
            <person name="Chan A."/>
            <person name="Moskal W.A."/>
            <person name="Town C.D."/>
        </authorList>
    </citation>
    <scope>NUCLEOTIDE SEQUENCE</scope>
</reference>
<keyword evidence="4" id="KW-0833">Ubl conjugation pathway</keyword>
<dbReference type="InterPro" id="IPR016072">
    <property type="entry name" value="Skp1_comp_dimer"/>
</dbReference>
<dbReference type="AlphaFoldDB" id="I3SL73"/>
<evidence type="ECO:0008006" key="9">
    <source>
        <dbReference type="Google" id="ProtNLM"/>
    </source>
</evidence>